<gene>
    <name evidence="2" type="ORF">RM538_12275</name>
</gene>
<dbReference type="Pfam" id="PF06445">
    <property type="entry name" value="GyrI-like"/>
    <property type="match status" value="1"/>
</dbReference>
<keyword evidence="3" id="KW-1185">Reference proteome</keyword>
<dbReference type="SUPFAM" id="SSF55961">
    <property type="entry name" value="Bet v1-like"/>
    <property type="match status" value="1"/>
</dbReference>
<dbReference type="InterPro" id="IPR019587">
    <property type="entry name" value="Polyketide_cyclase/dehydratase"/>
</dbReference>
<protein>
    <submittedName>
        <fullName evidence="2">SRPBCC family protein</fullName>
    </submittedName>
</protein>
<evidence type="ECO:0000313" key="3">
    <source>
        <dbReference type="Proteomes" id="UP001254488"/>
    </source>
</evidence>
<dbReference type="Gene3D" id="3.20.80.10">
    <property type="entry name" value="Regulatory factor, effector binding domain"/>
    <property type="match status" value="1"/>
</dbReference>
<dbReference type="InterPro" id="IPR029442">
    <property type="entry name" value="GyrI-like"/>
</dbReference>
<reference evidence="2 3" key="1">
    <citation type="submission" date="2023-09" db="EMBL/GenBank/DDBJ databases">
        <authorList>
            <person name="Rey-Velasco X."/>
        </authorList>
    </citation>
    <scope>NUCLEOTIDE SEQUENCE [LARGE SCALE GENOMIC DNA]</scope>
    <source>
        <strain evidence="2 3">W242</strain>
    </source>
</reference>
<proteinExistence type="predicted"/>
<dbReference type="Pfam" id="PF10604">
    <property type="entry name" value="Polyketide_cyc2"/>
    <property type="match status" value="1"/>
</dbReference>
<dbReference type="InterPro" id="IPR010499">
    <property type="entry name" value="AraC_E-bd"/>
</dbReference>
<dbReference type="EMBL" id="JAVRHZ010000008">
    <property type="protein sequence ID" value="MDT0556785.1"/>
    <property type="molecule type" value="Genomic_DNA"/>
</dbReference>
<comment type="caution">
    <text evidence="2">The sequence shown here is derived from an EMBL/GenBank/DDBJ whole genome shotgun (WGS) entry which is preliminary data.</text>
</comment>
<accession>A0ABU2YG69</accession>
<evidence type="ECO:0000313" key="2">
    <source>
        <dbReference type="EMBL" id="MDT0556785.1"/>
    </source>
</evidence>
<dbReference type="SUPFAM" id="SSF55136">
    <property type="entry name" value="Probable bacterial effector-binding domain"/>
    <property type="match status" value="1"/>
</dbReference>
<feature type="domain" description="AraC effector-binding" evidence="1">
    <location>
        <begin position="192"/>
        <end position="346"/>
    </location>
</feature>
<dbReference type="Proteomes" id="UP001254488">
    <property type="component" value="Unassembled WGS sequence"/>
</dbReference>
<sequence>MKILKYLFFLILLVLIGGAIYFGTKDGSFDLAASKVIKAPAEVVYNNVKDFKSWEEWGPWMEEDENMEITYAEKTEGEGASYSWTSEVMGDGSMETVKVIPNKEIDQKISFNTPMGDSNSDVYWYFEDTENPSETKVTWGMKGEQTFMEKVFMGLFSNEDFETTLKTMYETGLNNLEESVMEDMKQFTVNVDGITEYGGGYYMYTSTSAKSSDIGSRMAPMMGQVMGYMQENNIQTAGMPFTIYNQIDEANGTLIFSAAIPVRDRVITPEGSPVVCGFMEPTTALKVTLRGEYGNLPNAYTKGEEYLTQNNIQKDNAKSMFEVYATDPGNVPNPANWVTEVYIPVLKTQNPESNQ</sequence>
<dbReference type="CDD" id="cd07818">
    <property type="entry name" value="SRPBCC_1"/>
    <property type="match status" value="1"/>
</dbReference>
<dbReference type="InterPro" id="IPR011256">
    <property type="entry name" value="Reg_factor_effector_dom_sf"/>
</dbReference>
<name>A0ABU2YG69_9FLAO</name>
<dbReference type="SMART" id="SM00871">
    <property type="entry name" value="AraC_E_bind"/>
    <property type="match status" value="1"/>
</dbReference>
<evidence type="ECO:0000259" key="1">
    <source>
        <dbReference type="SMART" id="SM00871"/>
    </source>
</evidence>
<organism evidence="2 3">
    <name type="scientific">Patiriisocius hiemis</name>
    <dbReference type="NCBI Taxonomy" id="3075604"/>
    <lineage>
        <taxon>Bacteria</taxon>
        <taxon>Pseudomonadati</taxon>
        <taxon>Bacteroidota</taxon>
        <taxon>Flavobacteriia</taxon>
        <taxon>Flavobacteriales</taxon>
        <taxon>Flavobacteriaceae</taxon>
        <taxon>Patiriisocius</taxon>
    </lineage>
</organism>
<dbReference type="Gene3D" id="3.30.530.20">
    <property type="match status" value="1"/>
</dbReference>
<dbReference type="RefSeq" id="WP_311333735.1">
    <property type="nucleotide sequence ID" value="NZ_JAVRHZ010000008.1"/>
</dbReference>
<dbReference type="InterPro" id="IPR023393">
    <property type="entry name" value="START-like_dom_sf"/>
</dbReference>